<keyword evidence="2" id="KW-0378">Hydrolase</keyword>
<dbReference type="PANTHER" id="PTHR10353:SF268">
    <property type="entry name" value="BETA-GLUCOSIDASE"/>
    <property type="match status" value="1"/>
</dbReference>
<keyword evidence="6" id="KW-0732">Signal</keyword>
<comment type="caution">
    <text evidence="7">The sequence shown here is derived from an EMBL/GenBank/DDBJ whole genome shotgun (WGS) entry which is preliminary data.</text>
</comment>
<accession>A0AA38SZI0</accession>
<keyword evidence="8" id="KW-1185">Reference proteome</keyword>
<dbReference type="AlphaFoldDB" id="A0AA38SZI0"/>
<evidence type="ECO:0000256" key="4">
    <source>
        <dbReference type="RuleBase" id="RU003690"/>
    </source>
</evidence>
<dbReference type="InterPro" id="IPR001360">
    <property type="entry name" value="Glyco_hydro_1"/>
</dbReference>
<feature type="signal peptide" evidence="6">
    <location>
        <begin position="1"/>
        <end position="24"/>
    </location>
</feature>
<dbReference type="GO" id="GO:0005975">
    <property type="term" value="P:carbohydrate metabolic process"/>
    <property type="evidence" value="ECO:0007669"/>
    <property type="project" value="InterPro"/>
</dbReference>
<dbReference type="InterPro" id="IPR017853">
    <property type="entry name" value="GH"/>
</dbReference>
<organism evidence="7 8">
    <name type="scientific">Centaurea solstitialis</name>
    <name type="common">yellow star-thistle</name>
    <dbReference type="NCBI Taxonomy" id="347529"/>
    <lineage>
        <taxon>Eukaryota</taxon>
        <taxon>Viridiplantae</taxon>
        <taxon>Streptophyta</taxon>
        <taxon>Embryophyta</taxon>
        <taxon>Tracheophyta</taxon>
        <taxon>Spermatophyta</taxon>
        <taxon>Magnoliopsida</taxon>
        <taxon>eudicotyledons</taxon>
        <taxon>Gunneridae</taxon>
        <taxon>Pentapetalae</taxon>
        <taxon>asterids</taxon>
        <taxon>campanulids</taxon>
        <taxon>Asterales</taxon>
        <taxon>Asteraceae</taxon>
        <taxon>Carduoideae</taxon>
        <taxon>Cardueae</taxon>
        <taxon>Centaureinae</taxon>
        <taxon>Centaurea</taxon>
    </lineage>
</organism>
<dbReference type="Pfam" id="PF00232">
    <property type="entry name" value="Glyco_hydro_1"/>
    <property type="match status" value="1"/>
</dbReference>
<evidence type="ECO:0000313" key="8">
    <source>
        <dbReference type="Proteomes" id="UP001172457"/>
    </source>
</evidence>
<evidence type="ECO:0000256" key="3">
    <source>
        <dbReference type="ARBA" id="ARBA00023295"/>
    </source>
</evidence>
<feature type="chain" id="PRO_5041208710" description="Beta-glucosidase 18-like" evidence="6">
    <location>
        <begin position="25"/>
        <end position="527"/>
    </location>
</feature>
<dbReference type="GO" id="GO:0008422">
    <property type="term" value="F:beta-glucosidase activity"/>
    <property type="evidence" value="ECO:0007669"/>
    <property type="project" value="TreeGrafter"/>
</dbReference>
<reference evidence="7" key="1">
    <citation type="submission" date="2023-03" db="EMBL/GenBank/DDBJ databases">
        <title>Chromosome-scale reference genome and RAD-based genetic map of yellow starthistle (Centaurea solstitialis) reveal putative structural variation and QTLs associated with invader traits.</title>
        <authorList>
            <person name="Reatini B."/>
            <person name="Cang F.A."/>
            <person name="Jiang Q."/>
            <person name="Mckibben M.T.W."/>
            <person name="Barker M.S."/>
            <person name="Rieseberg L.H."/>
            <person name="Dlugosch K.M."/>
        </authorList>
    </citation>
    <scope>NUCLEOTIDE SEQUENCE</scope>
    <source>
        <strain evidence="7">CAN-66</strain>
        <tissue evidence="7">Leaf</tissue>
    </source>
</reference>
<feature type="region of interest" description="Disordered" evidence="5">
    <location>
        <begin position="30"/>
        <end position="49"/>
    </location>
</feature>
<dbReference type="InterPro" id="IPR033132">
    <property type="entry name" value="GH_1_N_CS"/>
</dbReference>
<protein>
    <recommendedName>
        <fullName evidence="9">Beta-glucosidase 18-like</fullName>
    </recommendedName>
</protein>
<dbReference type="PANTHER" id="PTHR10353">
    <property type="entry name" value="GLYCOSYL HYDROLASE"/>
    <property type="match status" value="1"/>
</dbReference>
<dbReference type="Gene3D" id="3.20.20.80">
    <property type="entry name" value="Glycosidases"/>
    <property type="match status" value="1"/>
</dbReference>
<evidence type="ECO:0008006" key="9">
    <source>
        <dbReference type="Google" id="ProtNLM"/>
    </source>
</evidence>
<evidence type="ECO:0000313" key="7">
    <source>
        <dbReference type="EMBL" id="KAJ9551548.1"/>
    </source>
</evidence>
<keyword evidence="3" id="KW-0326">Glycosidase</keyword>
<sequence>MKLKPPNIYLFFFLISACALLLEASNNGDGGFKQEEEEEEDPHIKRSDFPPGFLFGTATSAYQIEGAYLEDAKSLSNWDVFCHSVALYDELISTSTDNLSTGIEDIEMMHSLGVKAYRFSISWARILPKGRFGEVNPAGILFYNKLIDNLILRGIEPFVTLFHNNIPQELEERYGSWLNPEMKEDFVHMVEVCFKSFGERVKYWITINEPNIVALYAYEMGLFRPSRCSEPFGNCIAGNSDVEPLVGMHNMLLAHGMAAKLYRDKGSIGITVHSFMFEPLTDSELDRDAVKRAPLDPVIFGDYPEEMRKYLGSELPSFSLDEKNLVKNSIDFIGINHYSTVYAKDCTSSSCSATADRAIQGFVELVGERDGVLIGEPTMVDGLYVVPRGMEGIVNHIKIRYNNKPMFITENGYNSPDVQEQRINELVNDVKRVGYHTSYLAFLAKSIRGGADVRGYFVWSLMDNYEWLHGYKVRFGLYHVDRKTLTRTPKLSAKWYKDFLTNKSDLIGKEASRDKISFQKDVMMPDS</sequence>
<dbReference type="SUPFAM" id="SSF51445">
    <property type="entry name" value="(Trans)glycosidases"/>
    <property type="match status" value="1"/>
</dbReference>
<proteinExistence type="inferred from homology"/>
<dbReference type="FunFam" id="3.20.20.80:FF:000020">
    <property type="entry name" value="Beta-glucosidase 12"/>
    <property type="match status" value="1"/>
</dbReference>
<evidence type="ECO:0000256" key="5">
    <source>
        <dbReference type="SAM" id="MobiDB-lite"/>
    </source>
</evidence>
<dbReference type="PRINTS" id="PR00131">
    <property type="entry name" value="GLHYDRLASE1"/>
</dbReference>
<name>A0AA38SZI0_9ASTR</name>
<dbReference type="Proteomes" id="UP001172457">
    <property type="component" value="Chromosome 4"/>
</dbReference>
<dbReference type="EMBL" id="JARYMX010000004">
    <property type="protein sequence ID" value="KAJ9551548.1"/>
    <property type="molecule type" value="Genomic_DNA"/>
</dbReference>
<evidence type="ECO:0000256" key="2">
    <source>
        <dbReference type="ARBA" id="ARBA00022801"/>
    </source>
</evidence>
<dbReference type="PROSITE" id="PS51257">
    <property type="entry name" value="PROKAR_LIPOPROTEIN"/>
    <property type="match status" value="1"/>
</dbReference>
<comment type="similarity">
    <text evidence="1 4">Belongs to the glycosyl hydrolase 1 family.</text>
</comment>
<dbReference type="PROSITE" id="PS00653">
    <property type="entry name" value="GLYCOSYL_HYDROL_F1_2"/>
    <property type="match status" value="1"/>
</dbReference>
<evidence type="ECO:0000256" key="1">
    <source>
        <dbReference type="ARBA" id="ARBA00010838"/>
    </source>
</evidence>
<gene>
    <name evidence="7" type="ORF">OSB04_015593</name>
</gene>
<evidence type="ECO:0000256" key="6">
    <source>
        <dbReference type="SAM" id="SignalP"/>
    </source>
</evidence>